<name>A0ABM0YXD1_CAMSA</name>
<reference evidence="5" key="1">
    <citation type="journal article" date="2014" name="Nat. Commun.">
        <title>The emerging biofuel crop Camelina sativa retains a highly undifferentiated hexaploid genome structure.</title>
        <authorList>
            <person name="Kagale S."/>
            <person name="Koh C."/>
            <person name="Nixon J."/>
            <person name="Bollina V."/>
            <person name="Clarke W.E."/>
            <person name="Tuteja R."/>
            <person name="Spillane C."/>
            <person name="Robinson S.J."/>
            <person name="Links M.G."/>
            <person name="Clarke C."/>
            <person name="Higgins E.E."/>
            <person name="Huebert T."/>
            <person name="Sharpe A.G."/>
            <person name="Parkin I.A."/>
        </authorList>
    </citation>
    <scope>NUCLEOTIDE SEQUENCE [LARGE SCALE GENOMIC DNA]</scope>
    <source>
        <strain evidence="5">cv. DH55</strain>
    </source>
</reference>
<keyword evidence="2 3" id="KW-0067">ATP-binding</keyword>
<dbReference type="PROSITE" id="PS00107">
    <property type="entry name" value="PROTEIN_KINASE_ATP"/>
    <property type="match status" value="1"/>
</dbReference>
<dbReference type="InterPro" id="IPR001245">
    <property type="entry name" value="Ser-Thr/Tyr_kinase_cat_dom"/>
</dbReference>
<dbReference type="InterPro" id="IPR017441">
    <property type="entry name" value="Protein_kinase_ATP_BS"/>
</dbReference>
<dbReference type="Pfam" id="PF07714">
    <property type="entry name" value="PK_Tyr_Ser-Thr"/>
    <property type="match status" value="1"/>
</dbReference>
<evidence type="ECO:0000256" key="1">
    <source>
        <dbReference type="ARBA" id="ARBA00022741"/>
    </source>
</evidence>
<dbReference type="Gene3D" id="3.30.200.20">
    <property type="entry name" value="Phosphorylase Kinase, domain 1"/>
    <property type="match status" value="1"/>
</dbReference>
<evidence type="ECO:0000313" key="6">
    <source>
        <dbReference type="RefSeq" id="XP_010507372.1"/>
    </source>
</evidence>
<keyword evidence="1 3" id="KW-0547">Nucleotide-binding</keyword>
<dbReference type="PANTHER" id="PTHR27005">
    <property type="entry name" value="WALL-ASSOCIATED RECEPTOR KINASE-LIKE 21"/>
    <property type="match status" value="1"/>
</dbReference>
<keyword evidence="5" id="KW-1185">Reference proteome</keyword>
<feature type="domain" description="Protein kinase" evidence="4">
    <location>
        <begin position="47"/>
        <end position="116"/>
    </location>
</feature>
<dbReference type="Proteomes" id="UP000694864">
    <property type="component" value="Chromosome 4"/>
</dbReference>
<sequence length="116" mass="13073">MKIKQNQLFFKRNGGLLLQQQLHLKADNIQRTTIFSSTDLDNATEGFSTNKVLGQGGWGTVYKGMLLDGRIVAVKKSKAIDENNLEQFINELMILSQINYRNIVKVLGNPSSYARL</sequence>
<evidence type="ECO:0000256" key="2">
    <source>
        <dbReference type="ARBA" id="ARBA00022840"/>
    </source>
</evidence>
<dbReference type="SUPFAM" id="SSF56112">
    <property type="entry name" value="Protein kinase-like (PK-like)"/>
    <property type="match status" value="1"/>
</dbReference>
<gene>
    <name evidence="6" type="primary">LOC104783983</name>
</gene>
<evidence type="ECO:0000256" key="3">
    <source>
        <dbReference type="PROSITE-ProRule" id="PRU10141"/>
    </source>
</evidence>
<organism evidence="5 6">
    <name type="scientific">Camelina sativa</name>
    <name type="common">False flax</name>
    <name type="synonym">Myagrum sativum</name>
    <dbReference type="NCBI Taxonomy" id="90675"/>
    <lineage>
        <taxon>Eukaryota</taxon>
        <taxon>Viridiplantae</taxon>
        <taxon>Streptophyta</taxon>
        <taxon>Embryophyta</taxon>
        <taxon>Tracheophyta</taxon>
        <taxon>Spermatophyta</taxon>
        <taxon>Magnoliopsida</taxon>
        <taxon>eudicotyledons</taxon>
        <taxon>Gunneridae</taxon>
        <taxon>Pentapetalae</taxon>
        <taxon>rosids</taxon>
        <taxon>malvids</taxon>
        <taxon>Brassicales</taxon>
        <taxon>Brassicaceae</taxon>
        <taxon>Camelineae</taxon>
        <taxon>Camelina</taxon>
    </lineage>
</organism>
<protein>
    <submittedName>
        <fullName evidence="6">Wall-associated receptor kinase-like 9</fullName>
    </submittedName>
</protein>
<reference evidence="6" key="2">
    <citation type="submission" date="2025-08" db="UniProtKB">
        <authorList>
            <consortium name="RefSeq"/>
        </authorList>
    </citation>
    <scope>IDENTIFICATION</scope>
    <source>
        <tissue evidence="6">Leaf</tissue>
    </source>
</reference>
<dbReference type="InterPro" id="IPR011009">
    <property type="entry name" value="Kinase-like_dom_sf"/>
</dbReference>
<feature type="binding site" evidence="3">
    <location>
        <position position="76"/>
    </location>
    <ligand>
        <name>ATP</name>
        <dbReference type="ChEBI" id="CHEBI:30616"/>
    </ligand>
</feature>
<dbReference type="InterPro" id="IPR045274">
    <property type="entry name" value="WAK-like"/>
</dbReference>
<dbReference type="PANTHER" id="PTHR27005:SF515">
    <property type="entry name" value="WALL-ASSOCIATED RECEPTOR KINASE-LIKE 10-RELATED"/>
    <property type="match status" value="1"/>
</dbReference>
<evidence type="ECO:0000313" key="5">
    <source>
        <dbReference type="Proteomes" id="UP000694864"/>
    </source>
</evidence>
<proteinExistence type="predicted"/>
<dbReference type="PROSITE" id="PS50011">
    <property type="entry name" value="PROTEIN_KINASE_DOM"/>
    <property type="match status" value="1"/>
</dbReference>
<evidence type="ECO:0000259" key="4">
    <source>
        <dbReference type="PROSITE" id="PS50011"/>
    </source>
</evidence>
<accession>A0ABM0YXD1</accession>
<dbReference type="GeneID" id="104783983"/>
<dbReference type="RefSeq" id="XP_010507372.1">
    <property type="nucleotide sequence ID" value="XM_010509070.1"/>
</dbReference>
<dbReference type="InterPro" id="IPR000719">
    <property type="entry name" value="Prot_kinase_dom"/>
</dbReference>